<evidence type="ECO:0008006" key="4">
    <source>
        <dbReference type="Google" id="ProtNLM"/>
    </source>
</evidence>
<proteinExistence type="predicted"/>
<dbReference type="Gene3D" id="1.20.1280.290">
    <property type="match status" value="1"/>
</dbReference>
<reference evidence="2 3" key="1">
    <citation type="journal article" date="2013" name="Genome Announc.">
        <title>Complete Genome Sequence of Mycoplasma hyorhinis Strain SK76.</title>
        <authorList>
            <person name="Goodison S."/>
            <person name="Urquidi V."/>
            <person name="Kumar D."/>
            <person name="Reyes L."/>
            <person name="Rosser C.J."/>
        </authorList>
    </citation>
    <scope>NUCLEOTIDE SEQUENCE [LARGE SCALE GENOMIC DNA]</scope>
    <source>
        <strain evidence="2 3">SK76</strain>
    </source>
</reference>
<keyword evidence="1" id="KW-0472">Membrane</keyword>
<evidence type="ECO:0000313" key="2">
    <source>
        <dbReference type="EMBL" id="AFX74495.1"/>
    </source>
</evidence>
<gene>
    <name evidence="2" type="ORF">MOS_583</name>
</gene>
<organism evidence="2 3">
    <name type="scientific">Mesomycoplasma hyorhinis SK76</name>
    <dbReference type="NCBI Taxonomy" id="1118964"/>
    <lineage>
        <taxon>Bacteria</taxon>
        <taxon>Bacillati</taxon>
        <taxon>Mycoplasmatota</taxon>
        <taxon>Mycoplasmoidales</taxon>
        <taxon>Metamycoplasmataceae</taxon>
        <taxon>Mesomycoplasma</taxon>
    </lineage>
</organism>
<keyword evidence="1" id="KW-1133">Transmembrane helix</keyword>
<dbReference type="Proteomes" id="UP000009399">
    <property type="component" value="Chromosome"/>
</dbReference>
<accession>A0AAI8AN93</accession>
<feature type="transmembrane region" description="Helical" evidence="1">
    <location>
        <begin position="12"/>
        <end position="31"/>
    </location>
</feature>
<dbReference type="AlphaFoldDB" id="A0AAI8AN93"/>
<keyword evidence="1" id="KW-0812">Transmembrane</keyword>
<dbReference type="RefSeq" id="WP_014335660.1">
    <property type="nucleotide sequence ID" value="NC_019552.1"/>
</dbReference>
<dbReference type="GeneID" id="93248677"/>
<name>A0AAI8AN93_MESHY</name>
<feature type="transmembrane region" description="Helical" evidence="1">
    <location>
        <begin position="43"/>
        <end position="64"/>
    </location>
</feature>
<evidence type="ECO:0000256" key="1">
    <source>
        <dbReference type="SAM" id="Phobius"/>
    </source>
</evidence>
<dbReference type="EMBL" id="CP003914">
    <property type="protein sequence ID" value="AFX74495.1"/>
    <property type="molecule type" value="Genomic_DNA"/>
</dbReference>
<protein>
    <recommendedName>
        <fullName evidence="4">PQ loop repeat protein</fullName>
    </recommendedName>
</protein>
<dbReference type="KEGG" id="mhs:MOS_583"/>
<evidence type="ECO:0000313" key="3">
    <source>
        <dbReference type="Proteomes" id="UP000009399"/>
    </source>
</evidence>
<sequence length="118" mass="13133">MQDGLDIFMQVLSYGGAIGVAIFSIPEVINIARFKRTHHLNKILFIILFLASLCFFVSGVYFCIKSTEVAFQAAVTTANGISMLSSGFILVQKFWNIHNAKKLGITEAEFAQKRVKKV</sequence>
<feature type="transmembrane region" description="Helical" evidence="1">
    <location>
        <begin position="70"/>
        <end position="91"/>
    </location>
</feature>